<evidence type="ECO:0000313" key="4">
    <source>
        <dbReference type="Proteomes" id="UP000034291"/>
    </source>
</evidence>
<name>A0A0F8WS83_9EURO</name>
<dbReference type="InterPro" id="IPR003737">
    <property type="entry name" value="GlcNAc_PI_deacetylase-related"/>
</dbReference>
<dbReference type="Proteomes" id="UP000034291">
    <property type="component" value="Unassembled WGS sequence"/>
</dbReference>
<sequence>MTIGLYALSGSFVAGRRSDEKTLNIVAHQDDDLLFLNPDVLIDIESGRMVRTVYLTAGDAGLGADYWTSRQAGVMAAYAEMVDVSNDWDESDIGVPGKDIPLYTLRDNDQVSIAFIHMPDGNMDGSGFASTGYESMEKLWKSEIGEIGTVDESGTSYTRGDLINTLTQIINDYDPDYMNAQNYIDDFGSGDHSDHTAGALFANEAAVASIFPGAVIAYEGYPMKALPPNVSGEDLVNKKAAFYTYGAYDSSVCTSDESCAGTEYELWLARDYPRN</sequence>
<organism evidence="3 4">
    <name type="scientific">Aspergillus rambellii</name>
    <dbReference type="NCBI Taxonomy" id="308745"/>
    <lineage>
        <taxon>Eukaryota</taxon>
        <taxon>Fungi</taxon>
        <taxon>Dikarya</taxon>
        <taxon>Ascomycota</taxon>
        <taxon>Pezizomycotina</taxon>
        <taxon>Eurotiomycetes</taxon>
        <taxon>Eurotiomycetidae</taxon>
        <taxon>Eurotiales</taxon>
        <taxon>Aspergillaceae</taxon>
        <taxon>Aspergillus</taxon>
        <taxon>Aspergillus subgen. Nidulantes</taxon>
    </lineage>
</organism>
<dbReference type="STRING" id="308745.A0A0F8WS83"/>
<comment type="similarity">
    <text evidence="1">Belongs to the PIGL family.</text>
</comment>
<evidence type="ECO:0000313" key="3">
    <source>
        <dbReference type="EMBL" id="KKK20515.1"/>
    </source>
</evidence>
<proteinExistence type="inferred from homology"/>
<dbReference type="GO" id="GO:0000225">
    <property type="term" value="F:N-acetylglucosaminylphosphatidylinositol deacetylase activity"/>
    <property type="evidence" value="ECO:0007669"/>
    <property type="project" value="UniProtKB-EC"/>
</dbReference>
<protein>
    <recommendedName>
        <fullName evidence="2">N-acetylglucosaminylphosphatidylinositol deacetylase</fullName>
        <ecNumber evidence="2">3.5.1.89</ecNumber>
    </recommendedName>
</protein>
<keyword evidence="4" id="KW-1185">Reference proteome</keyword>
<dbReference type="GO" id="GO:0005783">
    <property type="term" value="C:endoplasmic reticulum"/>
    <property type="evidence" value="ECO:0007669"/>
    <property type="project" value="TreeGrafter"/>
</dbReference>
<dbReference type="SUPFAM" id="SSF102588">
    <property type="entry name" value="LmbE-like"/>
    <property type="match status" value="1"/>
</dbReference>
<comment type="caution">
    <text evidence="3">The sequence shown here is derived from an EMBL/GenBank/DDBJ whole genome shotgun (WGS) entry which is preliminary data.</text>
</comment>
<dbReference type="PANTHER" id="PTHR12993:SF23">
    <property type="entry name" value="N-ACETYLGLUCOSAMINYLPHOSPHATIDYLINOSITOL DEACETYLASE"/>
    <property type="match status" value="1"/>
</dbReference>
<gene>
    <name evidence="3" type="ORF">ARAM_001123</name>
</gene>
<dbReference type="PANTHER" id="PTHR12993">
    <property type="entry name" value="N-ACETYLGLUCOSAMINYL-PHOSPHATIDYLINOSITOL DE-N-ACETYLASE-RELATED"/>
    <property type="match status" value="1"/>
</dbReference>
<dbReference type="InterPro" id="IPR024078">
    <property type="entry name" value="LmbE-like_dom_sf"/>
</dbReference>
<accession>A0A0F8WS83</accession>
<dbReference type="Gene3D" id="3.40.50.10320">
    <property type="entry name" value="LmbE-like"/>
    <property type="match status" value="1"/>
</dbReference>
<reference evidence="3 4" key="1">
    <citation type="submission" date="2015-02" db="EMBL/GenBank/DDBJ databases">
        <title>Draft Genome Sequences of Two Closely-Related Aflatoxigenic Aspergillus Species Obtained from the Cote d'Ivoire.</title>
        <authorList>
            <person name="Moore G.G."/>
            <person name="Beltz S.B."/>
            <person name="Mack B.M."/>
        </authorList>
    </citation>
    <scope>NUCLEOTIDE SEQUENCE [LARGE SCALE GENOMIC DNA]</scope>
    <source>
        <strain evidence="3 4">SRRC1468</strain>
    </source>
</reference>
<dbReference type="OrthoDB" id="203440at2759"/>
<evidence type="ECO:0000256" key="1">
    <source>
        <dbReference type="ARBA" id="ARBA00006066"/>
    </source>
</evidence>
<evidence type="ECO:0000256" key="2">
    <source>
        <dbReference type="ARBA" id="ARBA00012176"/>
    </source>
</evidence>
<dbReference type="EC" id="3.5.1.89" evidence="2"/>
<dbReference type="Pfam" id="PF02585">
    <property type="entry name" value="PIG-L"/>
    <property type="match status" value="1"/>
</dbReference>
<dbReference type="EMBL" id="JZBS01002007">
    <property type="protein sequence ID" value="KKK20515.1"/>
    <property type="molecule type" value="Genomic_DNA"/>
</dbReference>
<dbReference type="AlphaFoldDB" id="A0A0F8WS83"/>